<protein>
    <recommendedName>
        <fullName evidence="1">NurA domain-containing protein</fullName>
    </recommendedName>
</protein>
<dbReference type="EMBL" id="CP002656">
    <property type="protein sequence ID" value="AEB95344.1"/>
    <property type="molecule type" value="Genomic_DNA"/>
</dbReference>
<dbReference type="STRING" id="1006006.Mcup_1239"/>
<reference evidence="2 3" key="1">
    <citation type="journal article" date="2011" name="J. Bacteriol.">
        <title>Complete genome sequence of Metallosphaera cuprina, a metal sulfide-oxidizing archaeon from a hot spring.</title>
        <authorList>
            <person name="Liu L.J."/>
            <person name="You X.Y."/>
            <person name="Zheng H."/>
            <person name="Wang S."/>
            <person name="Jiang C.Y."/>
            <person name="Liu S.J."/>
        </authorList>
    </citation>
    <scope>NUCLEOTIDE SEQUENCE [LARGE SCALE GENOMIC DNA]</scope>
    <source>
        <strain evidence="2 3">Ar-4</strain>
    </source>
</reference>
<evidence type="ECO:0000313" key="3">
    <source>
        <dbReference type="Proteomes" id="UP000007812"/>
    </source>
</evidence>
<evidence type="ECO:0000313" key="2">
    <source>
        <dbReference type="EMBL" id="AEB95344.1"/>
    </source>
</evidence>
<dbReference type="PATRIC" id="fig|1006006.8.peg.1235"/>
<dbReference type="Pfam" id="PF09376">
    <property type="entry name" value="NurA"/>
    <property type="match status" value="1"/>
</dbReference>
<feature type="domain" description="NurA" evidence="1">
    <location>
        <begin position="50"/>
        <end position="301"/>
    </location>
</feature>
<dbReference type="HOGENOM" id="CLU_835811_0_0_2"/>
<dbReference type="Proteomes" id="UP000007812">
    <property type="component" value="Chromosome"/>
</dbReference>
<accession>F4G3H4</accession>
<dbReference type="OrthoDB" id="33831at2157"/>
<evidence type="ECO:0000259" key="1">
    <source>
        <dbReference type="SMART" id="SM00933"/>
    </source>
</evidence>
<dbReference type="InterPro" id="IPR018977">
    <property type="entry name" value="NurA_domain"/>
</dbReference>
<dbReference type="GeneID" id="10493430"/>
<dbReference type="AlphaFoldDB" id="F4G3H4"/>
<keyword evidence="3" id="KW-1185">Reference proteome</keyword>
<dbReference type="eggNOG" id="arCOG00367">
    <property type="taxonomic scope" value="Archaea"/>
</dbReference>
<organism evidence="2 3">
    <name type="scientific">Metallosphaera cuprina (strain Ar-4)</name>
    <dbReference type="NCBI Taxonomy" id="1006006"/>
    <lineage>
        <taxon>Archaea</taxon>
        <taxon>Thermoproteota</taxon>
        <taxon>Thermoprotei</taxon>
        <taxon>Sulfolobales</taxon>
        <taxon>Sulfolobaceae</taxon>
        <taxon>Metallosphaera</taxon>
    </lineage>
</organism>
<gene>
    <name evidence="2" type="ordered locus">Mcup_1239</name>
</gene>
<dbReference type="InterPro" id="IPR053461">
    <property type="entry name" value="DSB_repair_nuclease_NurA"/>
</dbReference>
<sequence length="329" mass="37645">MIDRVYQELVTRRSDLIGRLNVFQRDLDTDLELKVKRSWNEFSPSSARAKKLVAVDGGQFVKELRTGTVFVLNVEALITEGVRIVGAEQDVKSGVFRPGNKAKERVGELMALMELMVALKAGTSGELILMDGSLRKKLGEVKRFNGSFNEGEIRSLEEKDEDYMLDHIIYEKQAYLAELIKRFGSKVVWISKVSRSRDLFHHELSDVAVLEITTSSPGYSSIVCGPLTRTRVEEGDVRRGLEDKEVCSFYARLDHGERVLRIDVIGVPTPKFIESLLQDLYSVSIKGYPYPLVRVHYDVKVSRDDRKRIIHMLNLTTRRSVSWWPNQFY</sequence>
<dbReference type="SMART" id="SM00933">
    <property type="entry name" value="NurA"/>
    <property type="match status" value="1"/>
</dbReference>
<name>F4G3H4_METCR</name>
<dbReference type="KEGG" id="mcn:Mcup_1239"/>
<dbReference type="RefSeq" id="WP_013737842.1">
    <property type="nucleotide sequence ID" value="NC_015435.1"/>
</dbReference>
<dbReference type="NCBIfam" id="NF041033">
    <property type="entry name" value="NurA_Sulf"/>
    <property type="match status" value="1"/>
</dbReference>
<proteinExistence type="predicted"/>